<organism evidence="2 3">
    <name type="scientific">Cylicocyclus nassatus</name>
    <name type="common">Nematode worm</name>
    <dbReference type="NCBI Taxonomy" id="53992"/>
    <lineage>
        <taxon>Eukaryota</taxon>
        <taxon>Metazoa</taxon>
        <taxon>Ecdysozoa</taxon>
        <taxon>Nematoda</taxon>
        <taxon>Chromadorea</taxon>
        <taxon>Rhabditida</taxon>
        <taxon>Rhabditina</taxon>
        <taxon>Rhabditomorpha</taxon>
        <taxon>Strongyloidea</taxon>
        <taxon>Strongylidae</taxon>
        <taxon>Cylicocyclus</taxon>
    </lineage>
</organism>
<keyword evidence="3" id="KW-1185">Reference proteome</keyword>
<protein>
    <submittedName>
        <fullName evidence="2">Uncharacterized protein</fullName>
    </submittedName>
</protein>
<comment type="caution">
    <text evidence="2">The sequence shown here is derived from an EMBL/GenBank/DDBJ whole genome shotgun (WGS) entry which is preliminary data.</text>
</comment>
<gene>
    <name evidence="2" type="ORF">CYNAS_LOCUS3310</name>
</gene>
<reference evidence="2" key="1">
    <citation type="submission" date="2023-07" db="EMBL/GenBank/DDBJ databases">
        <authorList>
            <consortium name="CYATHOMIX"/>
        </authorList>
    </citation>
    <scope>NUCLEOTIDE SEQUENCE</scope>
    <source>
        <strain evidence="2">N/A</strain>
    </source>
</reference>
<dbReference type="AlphaFoldDB" id="A0AA36DPD0"/>
<evidence type="ECO:0000313" key="3">
    <source>
        <dbReference type="Proteomes" id="UP001176961"/>
    </source>
</evidence>
<evidence type="ECO:0000256" key="1">
    <source>
        <dbReference type="SAM" id="SignalP"/>
    </source>
</evidence>
<sequence length="112" mass="12815">MRWFTVIVIAIAINGSMPQRPGPRRIRPRPGVRPRPVQIYVVPVPAVRPRPAPVVAPLRTLLGVAAVANAITRPQPYVPYLPPRPYVPYYPRPYVPYYPSPYYSYRRQQGII</sequence>
<proteinExistence type="predicted"/>
<feature type="chain" id="PRO_5041409895" evidence="1">
    <location>
        <begin position="19"/>
        <end position="112"/>
    </location>
</feature>
<dbReference type="Proteomes" id="UP001176961">
    <property type="component" value="Unassembled WGS sequence"/>
</dbReference>
<feature type="signal peptide" evidence="1">
    <location>
        <begin position="1"/>
        <end position="18"/>
    </location>
</feature>
<accession>A0AA36DPD0</accession>
<dbReference type="EMBL" id="CATQJL010000001">
    <property type="protein sequence ID" value="CAJ0591327.1"/>
    <property type="molecule type" value="Genomic_DNA"/>
</dbReference>
<name>A0AA36DPD0_CYLNA</name>
<keyword evidence="1" id="KW-0732">Signal</keyword>
<evidence type="ECO:0000313" key="2">
    <source>
        <dbReference type="EMBL" id="CAJ0591327.1"/>
    </source>
</evidence>